<keyword evidence="3" id="KW-1185">Reference proteome</keyword>
<feature type="region of interest" description="Disordered" evidence="1">
    <location>
        <begin position="1"/>
        <end position="33"/>
    </location>
</feature>
<proteinExistence type="predicted"/>
<feature type="region of interest" description="Disordered" evidence="1">
    <location>
        <begin position="265"/>
        <end position="287"/>
    </location>
</feature>
<evidence type="ECO:0000313" key="2">
    <source>
        <dbReference type="EMBL" id="TDL13829.1"/>
    </source>
</evidence>
<feature type="compositionally biased region" description="Basic residues" evidence="1">
    <location>
        <begin position="274"/>
        <end position="283"/>
    </location>
</feature>
<dbReference type="Proteomes" id="UP000294933">
    <property type="component" value="Unassembled WGS sequence"/>
</dbReference>
<gene>
    <name evidence="2" type="ORF">BD410DRAFT_846589</name>
</gene>
<feature type="compositionally biased region" description="Polar residues" evidence="1">
    <location>
        <begin position="155"/>
        <end position="166"/>
    </location>
</feature>
<organism evidence="2 3">
    <name type="scientific">Rickenella mellea</name>
    <dbReference type="NCBI Taxonomy" id="50990"/>
    <lineage>
        <taxon>Eukaryota</taxon>
        <taxon>Fungi</taxon>
        <taxon>Dikarya</taxon>
        <taxon>Basidiomycota</taxon>
        <taxon>Agaricomycotina</taxon>
        <taxon>Agaricomycetes</taxon>
        <taxon>Hymenochaetales</taxon>
        <taxon>Rickenellaceae</taxon>
        <taxon>Rickenella</taxon>
    </lineage>
</organism>
<feature type="compositionally biased region" description="Acidic residues" evidence="1">
    <location>
        <begin position="167"/>
        <end position="200"/>
    </location>
</feature>
<evidence type="ECO:0000313" key="3">
    <source>
        <dbReference type="Proteomes" id="UP000294933"/>
    </source>
</evidence>
<feature type="compositionally biased region" description="Basic and acidic residues" evidence="1">
    <location>
        <begin position="628"/>
        <end position="655"/>
    </location>
</feature>
<name>A0A4Y7PGZ7_9AGAM</name>
<accession>A0A4Y7PGZ7</accession>
<dbReference type="OrthoDB" id="3224221at2759"/>
<feature type="compositionally biased region" description="Basic and acidic residues" evidence="1">
    <location>
        <begin position="201"/>
        <end position="224"/>
    </location>
</feature>
<dbReference type="STRING" id="50990.A0A4Y7PGZ7"/>
<evidence type="ECO:0000256" key="1">
    <source>
        <dbReference type="SAM" id="MobiDB-lite"/>
    </source>
</evidence>
<sequence>MHAPTATVTTLTNQPPSGFPIEADVDMGETGKTPLARVNFEEEEYYDVGSSMALFETAGGSDGRQGTMSSSDGMPADVVLFHGDDDIGRGSTKEKPSSSAGKMRDSRSAHPREDARIAGSRRTQNHPSSIIENDNHPAQREDEDMDEDGGDGEYASSSNNDGNGQDDSMEIESSDDGEVSEAGDNESSDGDNESSDGDNESSDRGNESSDGENKSSEGENKSSDGDEESPDRDDDSGYESWHGLTGKTPIEQKLDKVIKHVKALEKQASERHDRSRRPGKKRKDWTENLFRRNIRQHVRVLMNRKDKNLPPPPEMKEVLWFKESKTGGGPTEDNWSYNYLQEPEDKWNVAALRVFITTFIRDHDYDDKKAVEAAFKSHMKYLATQYRQEEGRKKLNDYQAALSRLMEARKAKQNNRRGRRHTLLEQRILGAGRCRNLRAVKILADVVERLGVDGMSEDETDTEKNAKTGGRTYRVTSPRWRSKAPEFLAVLKTFDLLYTSTKYRLEDYKPVQGNWTRMRLDGGGREPEFTSEVPKGLPRNCYDNAWLAELDEWQLEALGIQEPVKLDIPEKVLQFASRYVRCYERKDTPTRPPLDATPVPGNQTEGTAKPMTASREKKAAKSRAIKQARNDEFERYERQMKVHEETHHIEAEGGAKKPKKKRKGKGTATEKRKKRNIEDEEGETVEMNVESDVSVEY</sequence>
<feature type="compositionally biased region" description="Acidic residues" evidence="1">
    <location>
        <begin position="141"/>
        <end position="151"/>
    </location>
</feature>
<protein>
    <submittedName>
        <fullName evidence="2">Uncharacterized protein</fullName>
    </submittedName>
</protein>
<dbReference type="AlphaFoldDB" id="A0A4Y7PGZ7"/>
<dbReference type="EMBL" id="ML170453">
    <property type="protein sequence ID" value="TDL13829.1"/>
    <property type="molecule type" value="Genomic_DNA"/>
</dbReference>
<feature type="compositionally biased region" description="Basic residues" evidence="1">
    <location>
        <begin position="656"/>
        <end position="675"/>
    </location>
</feature>
<feature type="compositionally biased region" description="Polar residues" evidence="1">
    <location>
        <begin position="1"/>
        <end position="16"/>
    </location>
</feature>
<feature type="compositionally biased region" description="Polar residues" evidence="1">
    <location>
        <begin position="121"/>
        <end position="132"/>
    </location>
</feature>
<dbReference type="VEuPathDB" id="FungiDB:BD410DRAFT_846589"/>
<feature type="region of interest" description="Disordered" evidence="1">
    <location>
        <begin position="56"/>
        <end position="253"/>
    </location>
</feature>
<feature type="region of interest" description="Disordered" evidence="1">
    <location>
        <begin position="586"/>
        <end position="697"/>
    </location>
</feature>
<feature type="compositionally biased region" description="Basic and acidic residues" evidence="1">
    <location>
        <begin position="82"/>
        <end position="116"/>
    </location>
</feature>
<reference evidence="2 3" key="1">
    <citation type="submission" date="2018-06" db="EMBL/GenBank/DDBJ databases">
        <title>A transcriptomic atlas of mushroom development highlights an independent origin of complex multicellularity.</title>
        <authorList>
            <consortium name="DOE Joint Genome Institute"/>
            <person name="Krizsan K."/>
            <person name="Almasi E."/>
            <person name="Merenyi Z."/>
            <person name="Sahu N."/>
            <person name="Viragh M."/>
            <person name="Koszo T."/>
            <person name="Mondo S."/>
            <person name="Kiss B."/>
            <person name="Balint B."/>
            <person name="Kues U."/>
            <person name="Barry K."/>
            <person name="Hegedus J.C."/>
            <person name="Henrissat B."/>
            <person name="Johnson J."/>
            <person name="Lipzen A."/>
            <person name="Ohm R."/>
            <person name="Nagy I."/>
            <person name="Pangilinan J."/>
            <person name="Yan J."/>
            <person name="Xiong Y."/>
            <person name="Grigoriev I.V."/>
            <person name="Hibbett D.S."/>
            <person name="Nagy L.G."/>
        </authorList>
    </citation>
    <scope>NUCLEOTIDE SEQUENCE [LARGE SCALE GENOMIC DNA]</scope>
    <source>
        <strain evidence="2 3">SZMC22713</strain>
    </source>
</reference>
<feature type="compositionally biased region" description="Acidic residues" evidence="1">
    <location>
        <begin position="225"/>
        <end position="237"/>
    </location>
</feature>